<feature type="region of interest" description="Disordered" evidence="1">
    <location>
        <begin position="307"/>
        <end position="326"/>
    </location>
</feature>
<keyword evidence="2" id="KW-0812">Transmembrane</keyword>
<feature type="compositionally biased region" description="Gly residues" evidence="1">
    <location>
        <begin position="40"/>
        <end position="52"/>
    </location>
</feature>
<dbReference type="AlphaFoldDB" id="A0A6G9H3U4"/>
<feature type="transmembrane region" description="Helical" evidence="2">
    <location>
        <begin position="21"/>
        <end position="41"/>
    </location>
</feature>
<dbReference type="RefSeq" id="WP_167033663.1">
    <property type="nucleotide sequence ID" value="NZ_CP050177.1"/>
</dbReference>
<feature type="region of interest" description="Disordered" evidence="1">
    <location>
        <begin position="40"/>
        <end position="103"/>
    </location>
</feature>
<evidence type="ECO:0000256" key="1">
    <source>
        <dbReference type="SAM" id="MobiDB-lite"/>
    </source>
</evidence>
<feature type="region of interest" description="Disordered" evidence="1">
    <location>
        <begin position="1"/>
        <end position="21"/>
    </location>
</feature>
<protein>
    <recommendedName>
        <fullName evidence="5">Large membrane protein</fullName>
    </recommendedName>
</protein>
<evidence type="ECO:0000313" key="3">
    <source>
        <dbReference type="EMBL" id="QIQ05150.1"/>
    </source>
</evidence>
<dbReference type="Proteomes" id="UP000501179">
    <property type="component" value="Chromosome"/>
</dbReference>
<dbReference type="EMBL" id="CP050177">
    <property type="protein sequence ID" value="QIQ05150.1"/>
    <property type="molecule type" value="Genomic_DNA"/>
</dbReference>
<dbReference type="KEGG" id="slia:HA039_25300"/>
<evidence type="ECO:0000313" key="4">
    <source>
        <dbReference type="Proteomes" id="UP000501179"/>
    </source>
</evidence>
<proteinExistence type="predicted"/>
<evidence type="ECO:0008006" key="5">
    <source>
        <dbReference type="Google" id="ProtNLM"/>
    </source>
</evidence>
<sequence length="500" mass="49377">MTSTEPGRSTDPDSPRRRRSPLALATVVAVLIAGGGGLYLAGATPGSGGGDGARTVGDPPPLVLDSAARAADPSAPPPGIAPGEPDPNGVTYRAGGELPEGPDSAPVYRTSGTVSAAEVARLAAALGVPGAPRADGTAWEVGTDQDGSGPLLRVEKQAPGTWTFARFGPSPGGDNCLKGKSCPSGDIASGEGPAVSEAAARKAAAPVIEALGQDDAKLDARQVMGAVRVVNADPVVGGLPTYGWSTGIQVGADGTVTGGSGQLKAPERARDYPVVGADEALAELNRAAAGTPSSGIGGCATAEPLKGGGEAKPAAPCEPGTAPTAPEPLVVDRAVFGLALEAEGGKPALVPAWLFRVAPGGGAEPYTVTRTAVAPKFVEAPPAPSLPPHREAPGGGGTGAVGPGAVEGDGGGGTIRPVISYTSDGTTLTMRFWAGVCGSYAARAEEGGRDVKVTVYQADPDPDRVCVSMAKEQTASVTLKAPLRERGVVNATTGASVPRG</sequence>
<gene>
    <name evidence="3" type="ORF">HA039_25300</name>
</gene>
<organism evidence="3 4">
    <name type="scientific">Streptomyces liangshanensis</name>
    <dbReference type="NCBI Taxonomy" id="2717324"/>
    <lineage>
        <taxon>Bacteria</taxon>
        <taxon>Bacillati</taxon>
        <taxon>Actinomycetota</taxon>
        <taxon>Actinomycetes</taxon>
        <taxon>Kitasatosporales</taxon>
        <taxon>Streptomycetaceae</taxon>
        <taxon>Streptomyces</taxon>
    </lineage>
</organism>
<name>A0A6G9H3U4_9ACTN</name>
<accession>A0A6G9H3U4</accession>
<evidence type="ECO:0000256" key="2">
    <source>
        <dbReference type="SAM" id="Phobius"/>
    </source>
</evidence>
<keyword evidence="2" id="KW-1133">Transmembrane helix</keyword>
<reference evidence="3 4" key="1">
    <citation type="submission" date="2020-03" db="EMBL/GenBank/DDBJ databases">
        <title>A novel species.</title>
        <authorList>
            <person name="Gao J."/>
        </authorList>
    </citation>
    <scope>NUCLEOTIDE SEQUENCE [LARGE SCALE GENOMIC DNA]</scope>
    <source>
        <strain evidence="3 4">QMT-12</strain>
    </source>
</reference>
<keyword evidence="4" id="KW-1185">Reference proteome</keyword>
<keyword evidence="2" id="KW-0472">Membrane</keyword>
<feature type="region of interest" description="Disordered" evidence="1">
    <location>
        <begin position="380"/>
        <end position="400"/>
    </location>
</feature>